<sequence>MATAVRCFPSGDGDSDLLFDHGERLSPRRCFSVSPVVLPSRRRQCFRRSPSFPSSSDETVHLRRLGPTSTSSVRLLPVILVHRTSSPSTTLRLLTFSIASSTFTGSRFRPFRSVPPRENRRSPSVEQSISGFDLNVQIGSLVSVDMEF</sequence>
<dbReference type="Proteomes" id="UP001140949">
    <property type="component" value="Unassembled WGS sequence"/>
</dbReference>
<accession>A0AAX6FYJ2</accession>
<evidence type="ECO:0000313" key="1">
    <source>
        <dbReference type="EMBL" id="KAJ6821496.1"/>
    </source>
</evidence>
<reference evidence="1" key="1">
    <citation type="journal article" date="2023" name="GigaByte">
        <title>Genome assembly of the bearded iris, Iris pallida Lam.</title>
        <authorList>
            <person name="Bruccoleri R.E."/>
            <person name="Oakeley E.J."/>
            <person name="Faust A.M.E."/>
            <person name="Altorfer M."/>
            <person name="Dessus-Babus S."/>
            <person name="Burckhardt D."/>
            <person name="Oertli M."/>
            <person name="Naumann U."/>
            <person name="Petersen F."/>
            <person name="Wong J."/>
        </authorList>
    </citation>
    <scope>NUCLEOTIDE SEQUENCE</scope>
    <source>
        <strain evidence="1">GSM-AAB239-AS_SAM_17_03QT</strain>
    </source>
</reference>
<gene>
    <name evidence="1" type="ORF">M6B38_391345</name>
</gene>
<reference evidence="1" key="2">
    <citation type="submission" date="2023-04" db="EMBL/GenBank/DDBJ databases">
        <authorList>
            <person name="Bruccoleri R.E."/>
            <person name="Oakeley E.J."/>
            <person name="Faust A.-M."/>
            <person name="Dessus-Babus S."/>
            <person name="Altorfer M."/>
            <person name="Burckhardt D."/>
            <person name="Oertli M."/>
            <person name="Naumann U."/>
            <person name="Petersen F."/>
            <person name="Wong J."/>
        </authorList>
    </citation>
    <scope>NUCLEOTIDE SEQUENCE</scope>
    <source>
        <strain evidence="1">GSM-AAB239-AS_SAM_17_03QT</strain>
        <tissue evidence="1">Leaf</tissue>
    </source>
</reference>
<protein>
    <submittedName>
        <fullName evidence="1">Uncharacterized protein</fullName>
    </submittedName>
</protein>
<organism evidence="1 2">
    <name type="scientific">Iris pallida</name>
    <name type="common">Sweet iris</name>
    <dbReference type="NCBI Taxonomy" id="29817"/>
    <lineage>
        <taxon>Eukaryota</taxon>
        <taxon>Viridiplantae</taxon>
        <taxon>Streptophyta</taxon>
        <taxon>Embryophyta</taxon>
        <taxon>Tracheophyta</taxon>
        <taxon>Spermatophyta</taxon>
        <taxon>Magnoliopsida</taxon>
        <taxon>Liliopsida</taxon>
        <taxon>Asparagales</taxon>
        <taxon>Iridaceae</taxon>
        <taxon>Iridoideae</taxon>
        <taxon>Irideae</taxon>
        <taxon>Iris</taxon>
    </lineage>
</organism>
<proteinExistence type="predicted"/>
<keyword evidence="2" id="KW-1185">Reference proteome</keyword>
<dbReference type="EMBL" id="JANAVB010024997">
    <property type="protein sequence ID" value="KAJ6821496.1"/>
    <property type="molecule type" value="Genomic_DNA"/>
</dbReference>
<evidence type="ECO:0000313" key="2">
    <source>
        <dbReference type="Proteomes" id="UP001140949"/>
    </source>
</evidence>
<dbReference type="AlphaFoldDB" id="A0AAX6FYJ2"/>
<name>A0AAX6FYJ2_IRIPA</name>
<comment type="caution">
    <text evidence="1">The sequence shown here is derived from an EMBL/GenBank/DDBJ whole genome shotgun (WGS) entry which is preliminary data.</text>
</comment>